<comment type="caution">
    <text evidence="1">The sequence shown here is derived from an EMBL/GenBank/DDBJ whole genome shotgun (WGS) entry which is preliminary data.</text>
</comment>
<protein>
    <submittedName>
        <fullName evidence="1">Uncharacterized protein</fullName>
    </submittedName>
</protein>
<evidence type="ECO:0000313" key="1">
    <source>
        <dbReference type="EMBL" id="RZB38696.1"/>
    </source>
</evidence>
<keyword evidence="2" id="KW-1185">Reference proteome</keyword>
<feature type="non-terminal residue" evidence="1">
    <location>
        <position position="1"/>
    </location>
</feature>
<organism evidence="1 2">
    <name type="scientific">Asbolus verrucosus</name>
    <name type="common">Desert ironclad beetle</name>
    <dbReference type="NCBI Taxonomy" id="1661398"/>
    <lineage>
        <taxon>Eukaryota</taxon>
        <taxon>Metazoa</taxon>
        <taxon>Ecdysozoa</taxon>
        <taxon>Arthropoda</taxon>
        <taxon>Hexapoda</taxon>
        <taxon>Insecta</taxon>
        <taxon>Pterygota</taxon>
        <taxon>Neoptera</taxon>
        <taxon>Endopterygota</taxon>
        <taxon>Coleoptera</taxon>
        <taxon>Polyphaga</taxon>
        <taxon>Cucujiformia</taxon>
        <taxon>Tenebrionidae</taxon>
        <taxon>Pimeliinae</taxon>
        <taxon>Asbolus</taxon>
    </lineage>
</organism>
<dbReference type="Proteomes" id="UP000292052">
    <property type="component" value="Unassembled WGS sequence"/>
</dbReference>
<evidence type="ECO:0000313" key="2">
    <source>
        <dbReference type="Proteomes" id="UP000292052"/>
    </source>
</evidence>
<sequence length="272" mass="31577">ILASVTVVRKRFPGRPDWWDARIENLRKIYLSQKKVLYTNRRPEMREALYQQMVHAREKLNKEIRKAQDRHWRSFVAKDLTENPWGVVYRLATEKFRRKGVIGSLRGGPDDGDNTLTARESMEFLVLAGIPPLDLSIQQIACKKILKRGQDAVFQGRSIDLHDFDSLRHANVYLGVLLLDVWQCEWELSPRGRVTFRFFPSVPEESRLCFTRASTQVLSGHGNFGIHLRRIGKQEDDLCPECGVTDDPPHRILHCPHFELEREALRASLPDR</sequence>
<accession>A0A482V152</accession>
<name>A0A482V152_ASBVE</name>
<dbReference type="EMBL" id="QDEB01134754">
    <property type="protein sequence ID" value="RZB38696.1"/>
    <property type="molecule type" value="Genomic_DNA"/>
</dbReference>
<proteinExistence type="predicted"/>
<gene>
    <name evidence="1" type="ORF">BDFB_012370</name>
</gene>
<dbReference type="AlphaFoldDB" id="A0A482V152"/>
<dbReference type="OrthoDB" id="6775274at2759"/>
<feature type="non-terminal residue" evidence="1">
    <location>
        <position position="272"/>
    </location>
</feature>
<reference evidence="1 2" key="1">
    <citation type="submission" date="2017-03" db="EMBL/GenBank/DDBJ databases">
        <title>Genome of the blue death feigning beetle - Asbolus verrucosus.</title>
        <authorList>
            <person name="Rider S.D."/>
        </authorList>
    </citation>
    <scope>NUCLEOTIDE SEQUENCE [LARGE SCALE GENOMIC DNA]</scope>
    <source>
        <strain evidence="1">Butters</strain>
        <tissue evidence="1">Head and leg muscle</tissue>
    </source>
</reference>